<dbReference type="PROSITE" id="PS50158">
    <property type="entry name" value="ZF_CCHC"/>
    <property type="match status" value="1"/>
</dbReference>
<dbReference type="PANTHER" id="PTHR47103">
    <property type="entry name" value="DNA-BINDING PROTEIN"/>
    <property type="match status" value="1"/>
</dbReference>
<reference evidence="3" key="1">
    <citation type="submission" date="2019-09" db="EMBL/GenBank/DDBJ databases">
        <title>Draft genome information of white flower Hibiscus syriacus.</title>
        <authorList>
            <person name="Kim Y.-M."/>
        </authorList>
    </citation>
    <scope>NUCLEOTIDE SEQUENCE [LARGE SCALE GENOMIC DNA]</scope>
    <source>
        <strain evidence="3">YM2019G1</strain>
    </source>
</reference>
<gene>
    <name evidence="3" type="ORF">F3Y22_tig00111059pilonHSYRG00239</name>
</gene>
<dbReference type="Pfam" id="PF00098">
    <property type="entry name" value="zf-CCHC"/>
    <property type="match status" value="1"/>
</dbReference>
<name>A0A6A2Z527_HIBSY</name>
<proteinExistence type="predicted"/>
<dbReference type="Proteomes" id="UP000436088">
    <property type="component" value="Unassembled WGS sequence"/>
</dbReference>
<keyword evidence="1" id="KW-0863">Zinc-finger</keyword>
<feature type="domain" description="CCHC-type" evidence="2">
    <location>
        <begin position="176"/>
        <end position="191"/>
    </location>
</feature>
<dbReference type="InterPro" id="IPR001878">
    <property type="entry name" value="Znf_CCHC"/>
</dbReference>
<dbReference type="AlphaFoldDB" id="A0A6A2Z527"/>
<keyword evidence="1" id="KW-0862">Zinc</keyword>
<evidence type="ECO:0000313" key="4">
    <source>
        <dbReference type="Proteomes" id="UP000436088"/>
    </source>
</evidence>
<keyword evidence="1" id="KW-0479">Metal-binding</keyword>
<dbReference type="SMART" id="SM00343">
    <property type="entry name" value="ZnF_C2HC"/>
    <property type="match status" value="3"/>
</dbReference>
<dbReference type="InterPro" id="IPR036875">
    <property type="entry name" value="Znf_CCHC_sf"/>
</dbReference>
<keyword evidence="4" id="KW-1185">Reference proteome</keyword>
<evidence type="ECO:0000259" key="2">
    <source>
        <dbReference type="PROSITE" id="PS50158"/>
    </source>
</evidence>
<comment type="caution">
    <text evidence="3">The sequence shown here is derived from an EMBL/GenBank/DDBJ whole genome shotgun (WGS) entry which is preliminary data.</text>
</comment>
<dbReference type="GO" id="GO:0003676">
    <property type="term" value="F:nucleic acid binding"/>
    <property type="evidence" value="ECO:0007669"/>
    <property type="project" value="InterPro"/>
</dbReference>
<dbReference type="Gene3D" id="4.10.60.10">
    <property type="entry name" value="Zinc finger, CCHC-type"/>
    <property type="match status" value="1"/>
</dbReference>
<dbReference type="SUPFAM" id="SSF57756">
    <property type="entry name" value="Retrovirus zinc finger-like domains"/>
    <property type="match status" value="1"/>
</dbReference>
<organism evidence="3 4">
    <name type="scientific">Hibiscus syriacus</name>
    <name type="common">Rose of Sharon</name>
    <dbReference type="NCBI Taxonomy" id="106335"/>
    <lineage>
        <taxon>Eukaryota</taxon>
        <taxon>Viridiplantae</taxon>
        <taxon>Streptophyta</taxon>
        <taxon>Embryophyta</taxon>
        <taxon>Tracheophyta</taxon>
        <taxon>Spermatophyta</taxon>
        <taxon>Magnoliopsida</taxon>
        <taxon>eudicotyledons</taxon>
        <taxon>Gunneridae</taxon>
        <taxon>Pentapetalae</taxon>
        <taxon>rosids</taxon>
        <taxon>malvids</taxon>
        <taxon>Malvales</taxon>
        <taxon>Malvaceae</taxon>
        <taxon>Malvoideae</taxon>
        <taxon>Hibiscus</taxon>
    </lineage>
</organism>
<dbReference type="PANTHER" id="PTHR47103:SF6">
    <property type="entry name" value="ZINC FINGER PROTEIN GIS2-LIKE"/>
    <property type="match status" value="1"/>
</dbReference>
<evidence type="ECO:0000313" key="3">
    <source>
        <dbReference type="EMBL" id="KAE8686549.1"/>
    </source>
</evidence>
<evidence type="ECO:0000256" key="1">
    <source>
        <dbReference type="PROSITE-ProRule" id="PRU00047"/>
    </source>
</evidence>
<accession>A0A6A2Z527</accession>
<dbReference type="EMBL" id="VEPZ02001215">
    <property type="protein sequence ID" value="KAE8686549.1"/>
    <property type="molecule type" value="Genomic_DNA"/>
</dbReference>
<sequence length="235" mass="25035">MWNFVEVWGHQVLGADFCGLESFDMAGSWMMIGVWLNCGQGGGGSIYCTARAEAEAGVPWVVRSDLIAFLTVTHHTGGILVGVAGKIICARIANEPGHFARECPNVAICHNCILLGTLRRNAQPSLYAGIAMSLDTLLAAAVGSLDIRPESAQHLQCHLGMRPGHLARECTNDPICNMCNVAGHVARHCPKGNMIGDRGGVGRSRGNMSVLRGGIWIDIFGGTSELQRMQPASLS</sequence>
<dbReference type="GO" id="GO:0008270">
    <property type="term" value="F:zinc ion binding"/>
    <property type="evidence" value="ECO:0007669"/>
    <property type="project" value="UniProtKB-KW"/>
</dbReference>
<protein>
    <recommendedName>
        <fullName evidence="2">CCHC-type domain-containing protein</fullName>
    </recommendedName>
</protein>